<dbReference type="AlphaFoldDB" id="A0A6A6UP80"/>
<evidence type="ECO:0000313" key="2">
    <source>
        <dbReference type="Proteomes" id="UP000799302"/>
    </source>
</evidence>
<dbReference type="PANTHER" id="PTHR42085">
    <property type="entry name" value="F-BOX DOMAIN-CONTAINING PROTEIN"/>
    <property type="match status" value="1"/>
</dbReference>
<sequence>MMIYKELLLSPKPISLCPTVEETYYSADVRPVNHYPYKFLGGHKLYVQEIAPLLRLLRTCKTINREASQVFYGNNTFDFTTPAGWVVLFCFLAKIGAANRKHIRYISLPAPWCSQMECIRCVNQKYMVGLIKGQVVIEALPYAQQARHNEYLNAQLTHLFQRAEGIMSRAIMRSCIWLHTCQNLARLELVMKSDWALPNRLVVREDEKWKFRKALTPRNGCWFSKDLTHVDLWGLMHGLQVKNQEDQTRHDMKIQLTLVSGPPPRQYQTYWAWRWREREHERKHSNIMAQGRVLGWETGTCELSGFAQRNKS</sequence>
<organism evidence="1 2">
    <name type="scientific">Microthyrium microscopicum</name>
    <dbReference type="NCBI Taxonomy" id="703497"/>
    <lineage>
        <taxon>Eukaryota</taxon>
        <taxon>Fungi</taxon>
        <taxon>Dikarya</taxon>
        <taxon>Ascomycota</taxon>
        <taxon>Pezizomycotina</taxon>
        <taxon>Dothideomycetes</taxon>
        <taxon>Dothideomycetes incertae sedis</taxon>
        <taxon>Microthyriales</taxon>
        <taxon>Microthyriaceae</taxon>
        <taxon>Microthyrium</taxon>
    </lineage>
</organism>
<dbReference type="InterPro" id="IPR038883">
    <property type="entry name" value="AN11006-like"/>
</dbReference>
<dbReference type="EMBL" id="MU004231">
    <property type="protein sequence ID" value="KAF2672704.1"/>
    <property type="molecule type" value="Genomic_DNA"/>
</dbReference>
<dbReference type="Proteomes" id="UP000799302">
    <property type="component" value="Unassembled WGS sequence"/>
</dbReference>
<accession>A0A6A6UP80</accession>
<gene>
    <name evidence="1" type="ORF">BT63DRAFT_133949</name>
</gene>
<proteinExistence type="predicted"/>
<keyword evidence="2" id="KW-1185">Reference proteome</keyword>
<reference evidence="1" key="1">
    <citation type="journal article" date="2020" name="Stud. Mycol.">
        <title>101 Dothideomycetes genomes: a test case for predicting lifestyles and emergence of pathogens.</title>
        <authorList>
            <person name="Haridas S."/>
            <person name="Albert R."/>
            <person name="Binder M."/>
            <person name="Bloem J."/>
            <person name="Labutti K."/>
            <person name="Salamov A."/>
            <person name="Andreopoulos B."/>
            <person name="Baker S."/>
            <person name="Barry K."/>
            <person name="Bills G."/>
            <person name="Bluhm B."/>
            <person name="Cannon C."/>
            <person name="Castanera R."/>
            <person name="Culley D."/>
            <person name="Daum C."/>
            <person name="Ezra D."/>
            <person name="Gonzalez J."/>
            <person name="Henrissat B."/>
            <person name="Kuo A."/>
            <person name="Liang C."/>
            <person name="Lipzen A."/>
            <person name="Lutzoni F."/>
            <person name="Magnuson J."/>
            <person name="Mondo S."/>
            <person name="Nolan M."/>
            <person name="Ohm R."/>
            <person name="Pangilinan J."/>
            <person name="Park H.-J."/>
            <person name="Ramirez L."/>
            <person name="Alfaro M."/>
            <person name="Sun H."/>
            <person name="Tritt A."/>
            <person name="Yoshinaga Y."/>
            <person name="Zwiers L.-H."/>
            <person name="Turgeon B."/>
            <person name="Goodwin S."/>
            <person name="Spatafora J."/>
            <person name="Crous P."/>
            <person name="Grigoriev I."/>
        </authorList>
    </citation>
    <scope>NUCLEOTIDE SEQUENCE</scope>
    <source>
        <strain evidence="1">CBS 115976</strain>
    </source>
</reference>
<protein>
    <submittedName>
        <fullName evidence="1">Uncharacterized protein</fullName>
    </submittedName>
</protein>
<dbReference type="PANTHER" id="PTHR42085:SF2">
    <property type="entry name" value="F-BOX DOMAIN-CONTAINING PROTEIN"/>
    <property type="match status" value="1"/>
</dbReference>
<name>A0A6A6UP80_9PEZI</name>
<evidence type="ECO:0000313" key="1">
    <source>
        <dbReference type="EMBL" id="KAF2672704.1"/>
    </source>
</evidence>
<dbReference type="OrthoDB" id="5272396at2759"/>